<keyword evidence="2 12" id="KW-0812">Transmembrane</keyword>
<evidence type="ECO:0000256" key="8">
    <source>
        <dbReference type="ARBA" id="ARBA00040151"/>
    </source>
</evidence>
<proteinExistence type="predicted"/>
<feature type="transmembrane region" description="Helical" evidence="12">
    <location>
        <begin position="181"/>
        <end position="202"/>
    </location>
</feature>
<dbReference type="GO" id="GO:0008270">
    <property type="term" value="F:zinc ion binding"/>
    <property type="evidence" value="ECO:0007669"/>
    <property type="project" value="UniProtKB-KW"/>
</dbReference>
<dbReference type="PROSITE" id="PS51292">
    <property type="entry name" value="ZF_RING_CH"/>
    <property type="match status" value="1"/>
</dbReference>
<dbReference type="GO" id="GO:0016020">
    <property type="term" value="C:membrane"/>
    <property type="evidence" value="ECO:0007669"/>
    <property type="project" value="UniProtKB-SubCell"/>
</dbReference>
<dbReference type="AlphaFoldDB" id="A0A183T921"/>
<keyword evidence="6 12" id="KW-1133">Transmembrane helix</keyword>
<evidence type="ECO:0000256" key="4">
    <source>
        <dbReference type="ARBA" id="ARBA00022771"/>
    </source>
</evidence>
<feature type="transmembrane region" description="Helical" evidence="12">
    <location>
        <begin position="105"/>
        <end position="127"/>
    </location>
</feature>
<feature type="domain" description="RING-CH-type" evidence="13">
    <location>
        <begin position="29"/>
        <end position="97"/>
    </location>
</feature>
<dbReference type="InterPro" id="IPR013083">
    <property type="entry name" value="Znf_RING/FYVE/PHD"/>
</dbReference>
<organism evidence="14">
    <name type="scientific">Schistocephalus solidus</name>
    <name type="common">Tapeworm</name>
    <dbReference type="NCBI Taxonomy" id="70667"/>
    <lineage>
        <taxon>Eukaryota</taxon>
        <taxon>Metazoa</taxon>
        <taxon>Spiralia</taxon>
        <taxon>Lophotrochozoa</taxon>
        <taxon>Platyhelminthes</taxon>
        <taxon>Cestoda</taxon>
        <taxon>Eucestoda</taxon>
        <taxon>Diphyllobothriidea</taxon>
        <taxon>Diphyllobothriidae</taxon>
        <taxon>Schistocephalus</taxon>
    </lineage>
</organism>
<feature type="transmembrane region" description="Helical" evidence="12">
    <location>
        <begin position="139"/>
        <end position="160"/>
    </location>
</feature>
<evidence type="ECO:0000259" key="13">
    <source>
        <dbReference type="PROSITE" id="PS51292"/>
    </source>
</evidence>
<evidence type="ECO:0000256" key="1">
    <source>
        <dbReference type="ARBA" id="ARBA00004141"/>
    </source>
</evidence>
<dbReference type="SUPFAM" id="SSF57850">
    <property type="entry name" value="RING/U-box"/>
    <property type="match status" value="1"/>
</dbReference>
<keyword evidence="7 12" id="KW-0472">Membrane</keyword>
<dbReference type="InterPro" id="IPR011016">
    <property type="entry name" value="Znf_RING-CH"/>
</dbReference>
<dbReference type="PANTHER" id="PTHR46283">
    <property type="entry name" value="E3 UBIQUITIN-PROTEIN LIGASE MARCH5"/>
    <property type="match status" value="1"/>
</dbReference>
<evidence type="ECO:0000256" key="10">
    <source>
        <dbReference type="ARBA" id="ARBA00043185"/>
    </source>
</evidence>
<protein>
    <recommendedName>
        <fullName evidence="8">E3 ubiquitin-protein ligase MARCHF5</fullName>
    </recommendedName>
    <alternativeName>
        <fullName evidence="10">Membrane-associated RING finger protein 5</fullName>
    </alternativeName>
    <alternativeName>
        <fullName evidence="9">Membrane-associated RING-CH protein V</fullName>
    </alternativeName>
    <alternativeName>
        <fullName evidence="11">RING-type E3 ubiquitin transferase MARCHF5</fullName>
    </alternativeName>
</protein>
<feature type="transmembrane region" description="Helical" evidence="12">
    <location>
        <begin position="247"/>
        <end position="269"/>
    </location>
</feature>
<dbReference type="Pfam" id="PF12906">
    <property type="entry name" value="RINGv"/>
    <property type="match status" value="1"/>
</dbReference>
<evidence type="ECO:0000256" key="5">
    <source>
        <dbReference type="ARBA" id="ARBA00022833"/>
    </source>
</evidence>
<evidence type="ECO:0000256" key="7">
    <source>
        <dbReference type="ARBA" id="ARBA00023136"/>
    </source>
</evidence>
<accession>A0A183T921</accession>
<feature type="transmembrane region" description="Helical" evidence="12">
    <location>
        <begin position="307"/>
        <end position="325"/>
    </location>
</feature>
<evidence type="ECO:0000256" key="11">
    <source>
        <dbReference type="ARBA" id="ARBA00043231"/>
    </source>
</evidence>
<evidence type="ECO:0000256" key="9">
    <source>
        <dbReference type="ARBA" id="ARBA00043044"/>
    </source>
</evidence>
<dbReference type="Gene3D" id="3.30.40.10">
    <property type="entry name" value="Zinc/RING finger domain, C3HC4 (zinc finger)"/>
    <property type="match status" value="1"/>
</dbReference>
<evidence type="ECO:0000256" key="6">
    <source>
        <dbReference type="ARBA" id="ARBA00022989"/>
    </source>
</evidence>
<evidence type="ECO:0000256" key="12">
    <source>
        <dbReference type="SAM" id="Phobius"/>
    </source>
</evidence>
<keyword evidence="5" id="KW-0862">Zinc</keyword>
<evidence type="ECO:0000256" key="2">
    <source>
        <dbReference type="ARBA" id="ARBA00022692"/>
    </source>
</evidence>
<dbReference type="WBParaSite" id="SSLN_0001347001-mRNA-1">
    <property type="protein sequence ID" value="SSLN_0001347001-mRNA-1"/>
    <property type="gene ID" value="SSLN_0001347001"/>
</dbReference>
<keyword evidence="4" id="KW-0863">Zinc-finger</keyword>
<name>A0A183T921_SCHSO</name>
<reference evidence="14" key="1">
    <citation type="submission" date="2016-06" db="UniProtKB">
        <authorList>
            <consortium name="WormBaseParasite"/>
        </authorList>
    </citation>
    <scope>IDENTIFICATION</scope>
</reference>
<dbReference type="SMART" id="SM00744">
    <property type="entry name" value="RINGv"/>
    <property type="match status" value="1"/>
</dbReference>
<comment type="subcellular location">
    <subcellularLocation>
        <location evidence="1">Membrane</location>
        <topology evidence="1">Multi-pass membrane protein</topology>
    </subcellularLocation>
</comment>
<keyword evidence="3" id="KW-0479">Metal-binding</keyword>
<evidence type="ECO:0000256" key="3">
    <source>
        <dbReference type="ARBA" id="ARBA00022723"/>
    </source>
</evidence>
<sequence>LQRGFTGFRARSPRPVPVPENVRVYSQPSPVPPDTLCWVCYCSEAEAPQDWIRPCRCCGSCKWVHQSCLQKWIDEKQQNSLNTPVLCSSCGYQYAIVYPPPGKPIVIFFFLLHYHLLRLPDTFLVLLDAFDRLTDLTSSYLFGGLLVGCLYWSAVTYGAVTVMQVYGHGSGLNAMERTDPVILLVGLPAIPVILILCKFIGWQDFLLRLWRKHLRKMAPFRYFIPADIPSWRLEEASDPRSNFELGAIPRILCSALLLPTLSVFCGRVFFPQIESDLLRTLSVRATSFFRLFALPTTAVLFHHSPGTAFAFTVLIFCLASTEVLVV</sequence>
<evidence type="ECO:0000313" key="14">
    <source>
        <dbReference type="WBParaSite" id="SSLN_0001347001-mRNA-1"/>
    </source>
</evidence>